<evidence type="ECO:0000313" key="2">
    <source>
        <dbReference type="Proteomes" id="UP001150924"/>
    </source>
</evidence>
<dbReference type="RefSeq" id="WP_267769626.1">
    <property type="nucleotide sequence ID" value="NZ_JAPNKE010000002.1"/>
</dbReference>
<dbReference type="EMBL" id="JAPNKE010000002">
    <property type="protein sequence ID" value="MCY1007085.1"/>
    <property type="molecule type" value="Genomic_DNA"/>
</dbReference>
<organism evidence="1 2">
    <name type="scientific">Nannocystis pusilla</name>
    <dbReference type="NCBI Taxonomy" id="889268"/>
    <lineage>
        <taxon>Bacteria</taxon>
        <taxon>Pseudomonadati</taxon>
        <taxon>Myxococcota</taxon>
        <taxon>Polyangia</taxon>
        <taxon>Nannocystales</taxon>
        <taxon>Nannocystaceae</taxon>
        <taxon>Nannocystis</taxon>
    </lineage>
</organism>
<dbReference type="AlphaFoldDB" id="A0A9X3ENU1"/>
<comment type="caution">
    <text evidence="1">The sequence shown here is derived from an EMBL/GenBank/DDBJ whole genome shotgun (WGS) entry which is preliminary data.</text>
</comment>
<proteinExistence type="predicted"/>
<sequence>MVDRCPEGFRIASSLHEAEPKIEGDKLLLKLHYGGCPLWTGFAVVPGQGSPLPFYLCEDIEHDRCELAGHKTWEFAIGEALKQSGATAVTYATPPAH</sequence>
<protein>
    <submittedName>
        <fullName evidence="1">Uncharacterized protein</fullName>
    </submittedName>
</protein>
<reference evidence="1" key="1">
    <citation type="submission" date="2022-11" db="EMBL/GenBank/DDBJ databases">
        <title>Minimal conservation of predation-associated metabolite biosynthetic gene clusters underscores biosynthetic potential of Myxococcota including descriptions for ten novel species: Archangium lansinium sp. nov., Myxococcus landrumus sp. nov., Nannocystis bai.</title>
        <authorList>
            <person name="Ahearne A."/>
            <person name="Stevens C."/>
            <person name="Phillips K."/>
        </authorList>
    </citation>
    <scope>NUCLEOTIDE SEQUENCE</scope>
    <source>
        <strain evidence="1">Na p29</strain>
    </source>
</reference>
<dbReference type="Proteomes" id="UP001150924">
    <property type="component" value="Unassembled WGS sequence"/>
</dbReference>
<gene>
    <name evidence="1" type="ORF">OV079_16275</name>
</gene>
<keyword evidence="2" id="KW-1185">Reference proteome</keyword>
<accession>A0A9X3ENU1</accession>
<name>A0A9X3ENU1_9BACT</name>
<evidence type="ECO:0000313" key="1">
    <source>
        <dbReference type="EMBL" id="MCY1007085.1"/>
    </source>
</evidence>